<evidence type="ECO:0000256" key="3">
    <source>
        <dbReference type="SAM" id="Coils"/>
    </source>
</evidence>
<dbReference type="GO" id="GO:0005737">
    <property type="term" value="C:cytoplasm"/>
    <property type="evidence" value="ECO:0007669"/>
    <property type="project" value="TreeGrafter"/>
</dbReference>
<dbReference type="InterPro" id="IPR002110">
    <property type="entry name" value="Ankyrin_rpt"/>
</dbReference>
<name>A0A0P4W0N0_SCYOL</name>
<dbReference type="Pfam" id="PF12796">
    <property type="entry name" value="Ank_2"/>
    <property type="match status" value="2"/>
</dbReference>
<feature type="region of interest" description="Disordered" evidence="4">
    <location>
        <begin position="601"/>
        <end position="639"/>
    </location>
</feature>
<evidence type="ECO:0000256" key="2">
    <source>
        <dbReference type="PROSITE-ProRule" id="PRU00023"/>
    </source>
</evidence>
<dbReference type="InterPro" id="IPR036770">
    <property type="entry name" value="Ankyrin_rpt-contain_sf"/>
</dbReference>
<feature type="compositionally biased region" description="Low complexity" evidence="4">
    <location>
        <begin position="408"/>
        <end position="438"/>
    </location>
</feature>
<evidence type="ECO:0000313" key="5">
    <source>
        <dbReference type="EMBL" id="JAI59142.1"/>
    </source>
</evidence>
<dbReference type="EMBL" id="GDRN01097306">
    <property type="protein sequence ID" value="JAI59142.1"/>
    <property type="molecule type" value="Transcribed_RNA"/>
</dbReference>
<dbReference type="GO" id="GO:0017020">
    <property type="term" value="F:myosin phosphatase regulator activity"/>
    <property type="evidence" value="ECO:0007669"/>
    <property type="project" value="TreeGrafter"/>
</dbReference>
<feature type="compositionally biased region" description="Basic and acidic residues" evidence="4">
    <location>
        <begin position="349"/>
        <end position="378"/>
    </location>
</feature>
<reference evidence="5" key="1">
    <citation type="submission" date="2015-09" db="EMBL/GenBank/DDBJ databases">
        <title>Scylla olivacea transcriptome.</title>
        <authorList>
            <person name="Ikhwanuddin M."/>
        </authorList>
    </citation>
    <scope>NUCLEOTIDE SEQUENCE</scope>
</reference>
<feature type="repeat" description="ANK" evidence="2">
    <location>
        <begin position="231"/>
        <end position="263"/>
    </location>
</feature>
<dbReference type="Gene3D" id="1.25.40.20">
    <property type="entry name" value="Ankyrin repeat-containing domain"/>
    <property type="match status" value="2"/>
</dbReference>
<feature type="compositionally biased region" description="Low complexity" evidence="4">
    <location>
        <begin position="606"/>
        <end position="624"/>
    </location>
</feature>
<keyword evidence="1" id="KW-0677">Repeat</keyword>
<dbReference type="FunFam" id="1.25.40.20:FF:000198">
    <property type="entry name" value="Myosin binding subunit, isoform P"/>
    <property type="match status" value="1"/>
</dbReference>
<dbReference type="PANTHER" id="PTHR24179:SF29">
    <property type="entry name" value="LD46604P"/>
    <property type="match status" value="1"/>
</dbReference>
<dbReference type="SUPFAM" id="SSF48403">
    <property type="entry name" value="Ankyrin repeat"/>
    <property type="match status" value="1"/>
</dbReference>
<feature type="region of interest" description="Disordered" evidence="4">
    <location>
        <begin position="33"/>
        <end position="61"/>
    </location>
</feature>
<dbReference type="InterPro" id="IPR051226">
    <property type="entry name" value="PP1_Regulatory_Subunit"/>
</dbReference>
<feature type="region of interest" description="Disordered" evidence="4">
    <location>
        <begin position="494"/>
        <end position="570"/>
    </location>
</feature>
<feature type="repeat" description="ANK" evidence="2">
    <location>
        <begin position="103"/>
        <end position="135"/>
    </location>
</feature>
<feature type="repeat" description="ANK" evidence="2">
    <location>
        <begin position="136"/>
        <end position="168"/>
    </location>
</feature>
<dbReference type="AlphaFoldDB" id="A0A0P4W0N0"/>
<accession>A0A0P4W0N0</accession>
<dbReference type="PRINTS" id="PR01415">
    <property type="entry name" value="ANKYRIN"/>
</dbReference>
<dbReference type="PANTHER" id="PTHR24179">
    <property type="entry name" value="PROTEIN PHOSPHATASE 1 REGULATORY SUBUNIT 12"/>
    <property type="match status" value="1"/>
</dbReference>
<feature type="coiled-coil region" evidence="3">
    <location>
        <begin position="454"/>
        <end position="481"/>
    </location>
</feature>
<keyword evidence="3" id="KW-0175">Coiled coil</keyword>
<keyword evidence="2" id="KW-0040">ANK repeat</keyword>
<evidence type="ECO:0000256" key="4">
    <source>
        <dbReference type="SAM" id="MobiDB-lite"/>
    </source>
</evidence>
<feature type="compositionally biased region" description="Basic and acidic residues" evidence="4">
    <location>
        <begin position="37"/>
        <end position="52"/>
    </location>
</feature>
<organism evidence="5">
    <name type="scientific">Scylla olivacea</name>
    <name type="common">Orange mud crab</name>
    <name type="synonym">Cancer olivacea</name>
    <dbReference type="NCBI Taxonomy" id="85551"/>
    <lineage>
        <taxon>Eukaryota</taxon>
        <taxon>Metazoa</taxon>
        <taxon>Ecdysozoa</taxon>
        <taxon>Arthropoda</taxon>
        <taxon>Crustacea</taxon>
        <taxon>Multicrustacea</taxon>
        <taxon>Malacostraca</taxon>
        <taxon>Eumalacostraca</taxon>
        <taxon>Eucarida</taxon>
        <taxon>Decapoda</taxon>
        <taxon>Pleocyemata</taxon>
        <taxon>Brachyura</taxon>
        <taxon>Eubrachyura</taxon>
        <taxon>Portunoidea</taxon>
        <taxon>Portunidae</taxon>
        <taxon>Portuninae</taxon>
        <taxon>Scylla</taxon>
    </lineage>
</organism>
<sequence>MEHSELIAEMAYIEKLSTQERLKLARRRRMQQMKKWSQKEREISGSKREKTALNEAQKRRRENKKNVSFVSSVMLLEAAARNDIEEVKALLEVGVDPDSTNEDGLTALHQCCIDDSEEMMRLLVQHKADVNAQDSEKWTPLHAAATCGHLHLAKFLIAKGANLLAVNADGNMPYDICEDDATLDYIEGEMASRGVTQSLIDDTRSATETHMLNHLKMMKSQGQSLMFRDHQGATPLHIAAANGYVRVVEYLLSQNVPTEARDHDDWSPLHAAACWGHPDVLEMLVQNGANLHARTKNQETPYDICEDAELRERIMQLINELETRRLHDNTRRIRRAHSNTRTQSVRRTSIREKTLTPKKEAQEEARIRLQLENKKKPLENSPASSSLRTVKEGEGSPMTSFPAVIADNTTTTTSSSNKNTTAISNKNTTTSNKSPSITRNTNITTPTSISAKDKFMVEEEEEELKKERREKEKENSAVIHEKDKNMIMSSAIPPKRERDLLVRSNSTTTSNKLECTTESNSTTDTPDAPQVATPPIPPPRTSSNSRQEVVAAGSGTNGGGSGMITHSGEGGSKIDIHVTVTVNPFSPGTLADLKKQRALSRASQNSYTLSPASSTASTYSLSTSDYESRPHPHGSEFSASSVRVDTVSYRPPASPSVAPRKFCGNPTEVIGGVDAHSCCCLM</sequence>
<dbReference type="SMART" id="SM00248">
    <property type="entry name" value="ANK"/>
    <property type="match status" value="5"/>
</dbReference>
<dbReference type="PROSITE" id="PS50297">
    <property type="entry name" value="ANK_REP_REGION"/>
    <property type="match status" value="4"/>
</dbReference>
<protein>
    <submittedName>
        <fullName evidence="5">Uncharacterized protein</fullName>
    </submittedName>
</protein>
<dbReference type="GO" id="GO:0004857">
    <property type="term" value="F:enzyme inhibitor activity"/>
    <property type="evidence" value="ECO:0007669"/>
    <property type="project" value="TreeGrafter"/>
</dbReference>
<proteinExistence type="predicted"/>
<feature type="region of interest" description="Disordered" evidence="4">
    <location>
        <begin position="329"/>
        <end position="447"/>
    </location>
</feature>
<dbReference type="PROSITE" id="PS50088">
    <property type="entry name" value="ANK_REPEAT"/>
    <property type="match status" value="4"/>
</dbReference>
<feature type="compositionally biased region" description="Polar residues" evidence="4">
    <location>
        <begin position="503"/>
        <end position="525"/>
    </location>
</feature>
<feature type="repeat" description="ANK" evidence="2">
    <location>
        <begin position="264"/>
        <end position="296"/>
    </location>
</feature>
<evidence type="ECO:0000256" key="1">
    <source>
        <dbReference type="ARBA" id="ARBA00022737"/>
    </source>
</evidence>